<feature type="transmembrane region" description="Helical" evidence="1">
    <location>
        <begin position="9"/>
        <end position="25"/>
    </location>
</feature>
<keyword evidence="1" id="KW-0472">Membrane</keyword>
<sequence length="53" mass="6250">MSETFYKRLFLTIIVVIGLLQFFSLPSSLNYVLLAFALFCGMMHIRLRFDESR</sequence>
<organism evidence="2 3">
    <name type="scientific">Shouchella xiaoxiensis</name>
    <dbReference type="NCBI Taxonomy" id="766895"/>
    <lineage>
        <taxon>Bacteria</taxon>
        <taxon>Bacillati</taxon>
        <taxon>Bacillota</taxon>
        <taxon>Bacilli</taxon>
        <taxon>Bacillales</taxon>
        <taxon>Bacillaceae</taxon>
        <taxon>Shouchella</taxon>
    </lineage>
</organism>
<dbReference type="RefSeq" id="WP_204463791.1">
    <property type="nucleotide sequence ID" value="NZ_JAFBCV010000001.1"/>
</dbReference>
<dbReference type="Proteomes" id="UP001179280">
    <property type="component" value="Unassembled WGS sequence"/>
</dbReference>
<accession>A0ABS2SNC0</accession>
<name>A0ABS2SNC0_9BACI</name>
<evidence type="ECO:0000313" key="3">
    <source>
        <dbReference type="Proteomes" id="UP001179280"/>
    </source>
</evidence>
<comment type="caution">
    <text evidence="2">The sequence shown here is derived from an EMBL/GenBank/DDBJ whole genome shotgun (WGS) entry which is preliminary data.</text>
</comment>
<keyword evidence="3" id="KW-1185">Reference proteome</keyword>
<evidence type="ECO:0000256" key="1">
    <source>
        <dbReference type="SAM" id="Phobius"/>
    </source>
</evidence>
<proteinExistence type="predicted"/>
<gene>
    <name evidence="2" type="ORF">JOC54_000250</name>
</gene>
<protein>
    <submittedName>
        <fullName evidence="2">Uncharacterized protein</fullName>
    </submittedName>
</protein>
<dbReference type="EMBL" id="JAFBCV010000001">
    <property type="protein sequence ID" value="MBM7837019.1"/>
    <property type="molecule type" value="Genomic_DNA"/>
</dbReference>
<reference evidence="2" key="1">
    <citation type="submission" date="2021-01" db="EMBL/GenBank/DDBJ databases">
        <title>Genomic Encyclopedia of Type Strains, Phase IV (KMG-IV): sequencing the most valuable type-strain genomes for metagenomic binning, comparative biology and taxonomic classification.</title>
        <authorList>
            <person name="Goeker M."/>
        </authorList>
    </citation>
    <scope>NUCLEOTIDE SEQUENCE</scope>
    <source>
        <strain evidence="2">DSM 21943</strain>
    </source>
</reference>
<evidence type="ECO:0000313" key="2">
    <source>
        <dbReference type="EMBL" id="MBM7837019.1"/>
    </source>
</evidence>
<keyword evidence="1" id="KW-1133">Transmembrane helix</keyword>
<keyword evidence="1" id="KW-0812">Transmembrane</keyword>